<keyword evidence="3" id="KW-1185">Reference proteome</keyword>
<evidence type="ECO:0000256" key="1">
    <source>
        <dbReference type="SAM" id="SignalP"/>
    </source>
</evidence>
<accession>A0A9W7SL99</accession>
<proteinExistence type="predicted"/>
<comment type="caution">
    <text evidence="2">The sequence shown here is derived from an EMBL/GenBank/DDBJ whole genome shotgun (WGS) entry which is preliminary data.</text>
</comment>
<feature type="signal peptide" evidence="1">
    <location>
        <begin position="1"/>
        <end position="18"/>
    </location>
</feature>
<sequence>MYFFLGNLLSLGLDLGLSDVIRHCVCADLTGRRLNRLKSRCPLTERSFGIIEDLAGLLALCECRALLTRDNWSIVEHVEESSRVFGEDDLLLGTFDDRRGMRVVCLLELLAGNVGELGFGDQGLSLGTNELLLKSDQFGRLGLLVLQLLNLILNLQWMSANCRTHATQPL</sequence>
<evidence type="ECO:0000313" key="2">
    <source>
        <dbReference type="EMBL" id="KAH9822052.1"/>
    </source>
</evidence>
<name>A0A9W7SL99_9PEZI</name>
<dbReference type="Proteomes" id="UP001138500">
    <property type="component" value="Unassembled WGS sequence"/>
</dbReference>
<evidence type="ECO:0000313" key="3">
    <source>
        <dbReference type="Proteomes" id="UP001138500"/>
    </source>
</evidence>
<keyword evidence="1" id="KW-0732">Signal</keyword>
<dbReference type="EMBL" id="RIBY02002234">
    <property type="protein sequence ID" value="KAH9822052.1"/>
    <property type="molecule type" value="Genomic_DNA"/>
</dbReference>
<dbReference type="AlphaFoldDB" id="A0A9W7SL99"/>
<gene>
    <name evidence="2" type="ORF">Tdes44962_MAKER04846</name>
</gene>
<organism evidence="2 3">
    <name type="scientific">Teratosphaeria destructans</name>
    <dbReference type="NCBI Taxonomy" id="418781"/>
    <lineage>
        <taxon>Eukaryota</taxon>
        <taxon>Fungi</taxon>
        <taxon>Dikarya</taxon>
        <taxon>Ascomycota</taxon>
        <taxon>Pezizomycotina</taxon>
        <taxon>Dothideomycetes</taxon>
        <taxon>Dothideomycetidae</taxon>
        <taxon>Mycosphaerellales</taxon>
        <taxon>Teratosphaeriaceae</taxon>
        <taxon>Teratosphaeria</taxon>
    </lineage>
</organism>
<reference evidence="2 3" key="1">
    <citation type="journal article" date="2018" name="IMA Fungus">
        <title>IMA Genome-F 10: Nine draft genome sequences of Claviceps purpurea s.lat., including C. arundinis, C. humidiphila, and C. cf. spartinae, pseudomolecules for the pitch canker pathogen Fusarium circinatum, draft genome of Davidsoniella eucalypti, Grosmannia galeiformis, Quambalaria eucalypti, and Teratosphaeria destructans.</title>
        <authorList>
            <person name="Wingfield B.D."/>
            <person name="Liu M."/>
            <person name="Nguyen H.D."/>
            <person name="Lane F.A."/>
            <person name="Morgan S.W."/>
            <person name="De Vos L."/>
            <person name="Wilken P.M."/>
            <person name="Duong T.A."/>
            <person name="Aylward J."/>
            <person name="Coetzee M.P."/>
            <person name="Dadej K."/>
            <person name="De Beer Z.W."/>
            <person name="Findlay W."/>
            <person name="Havenga M."/>
            <person name="Kolarik M."/>
            <person name="Menzies J.G."/>
            <person name="Naidoo K."/>
            <person name="Pochopski O."/>
            <person name="Shoukouhi P."/>
            <person name="Santana Q.C."/>
            <person name="Seifert K.A."/>
            <person name="Soal N."/>
            <person name="Steenkamp E.T."/>
            <person name="Tatham C.T."/>
            <person name="van der Nest M.A."/>
            <person name="Wingfield M.J."/>
        </authorList>
    </citation>
    <scope>NUCLEOTIDE SEQUENCE [LARGE SCALE GENOMIC DNA]</scope>
    <source>
        <strain evidence="2">CMW44962</strain>
    </source>
</reference>
<protein>
    <submittedName>
        <fullName evidence="2">MFS transporter prlL</fullName>
    </submittedName>
</protein>
<reference evidence="2 3" key="2">
    <citation type="journal article" date="2021" name="Curr. Genet.">
        <title>Genetic response to nitrogen starvation in the aggressive Eucalyptus foliar pathogen Teratosphaeria destructans.</title>
        <authorList>
            <person name="Havenga M."/>
            <person name="Wingfield B.D."/>
            <person name="Wingfield M.J."/>
            <person name="Dreyer L.L."/>
            <person name="Roets F."/>
            <person name="Aylward J."/>
        </authorList>
    </citation>
    <scope>NUCLEOTIDE SEQUENCE [LARGE SCALE GENOMIC DNA]</scope>
    <source>
        <strain evidence="2">CMW44962</strain>
    </source>
</reference>
<feature type="chain" id="PRO_5040766951" evidence="1">
    <location>
        <begin position="19"/>
        <end position="170"/>
    </location>
</feature>